<gene>
    <name evidence="2" type="ORF">HAX54_032845</name>
</gene>
<evidence type="ECO:0000256" key="1">
    <source>
        <dbReference type="SAM" id="Phobius"/>
    </source>
</evidence>
<evidence type="ECO:0000313" key="2">
    <source>
        <dbReference type="EMBL" id="MCD9644562.1"/>
    </source>
</evidence>
<dbReference type="Proteomes" id="UP000823775">
    <property type="component" value="Unassembled WGS sequence"/>
</dbReference>
<comment type="caution">
    <text evidence="2">The sequence shown here is derived from an EMBL/GenBank/DDBJ whole genome shotgun (WGS) entry which is preliminary data.</text>
</comment>
<evidence type="ECO:0000313" key="3">
    <source>
        <dbReference type="Proteomes" id="UP000823775"/>
    </source>
</evidence>
<keyword evidence="1" id="KW-1133">Transmembrane helix</keyword>
<organism evidence="2 3">
    <name type="scientific">Datura stramonium</name>
    <name type="common">Jimsonweed</name>
    <name type="synonym">Common thornapple</name>
    <dbReference type="NCBI Taxonomy" id="4076"/>
    <lineage>
        <taxon>Eukaryota</taxon>
        <taxon>Viridiplantae</taxon>
        <taxon>Streptophyta</taxon>
        <taxon>Embryophyta</taxon>
        <taxon>Tracheophyta</taxon>
        <taxon>Spermatophyta</taxon>
        <taxon>Magnoliopsida</taxon>
        <taxon>eudicotyledons</taxon>
        <taxon>Gunneridae</taxon>
        <taxon>Pentapetalae</taxon>
        <taxon>asterids</taxon>
        <taxon>lamiids</taxon>
        <taxon>Solanales</taxon>
        <taxon>Solanaceae</taxon>
        <taxon>Solanoideae</taxon>
        <taxon>Datureae</taxon>
        <taxon>Datura</taxon>
    </lineage>
</organism>
<feature type="transmembrane region" description="Helical" evidence="1">
    <location>
        <begin position="58"/>
        <end position="76"/>
    </location>
</feature>
<dbReference type="EMBL" id="JACEIK010004196">
    <property type="protein sequence ID" value="MCD9644562.1"/>
    <property type="molecule type" value="Genomic_DNA"/>
</dbReference>
<reference evidence="2 3" key="1">
    <citation type="journal article" date="2021" name="BMC Genomics">
        <title>Datura genome reveals duplications of psychoactive alkaloid biosynthetic genes and high mutation rate following tissue culture.</title>
        <authorList>
            <person name="Rajewski A."/>
            <person name="Carter-House D."/>
            <person name="Stajich J."/>
            <person name="Litt A."/>
        </authorList>
    </citation>
    <scope>NUCLEOTIDE SEQUENCE [LARGE SCALE GENOMIC DNA]</scope>
    <source>
        <strain evidence="2">AR-01</strain>
    </source>
</reference>
<keyword evidence="1" id="KW-0812">Transmembrane</keyword>
<sequence length="145" mass="16305">MTKGSSIPVLVRPFPLTAVMKSEMITCWGFYDEAIIAWLSWNLFQYHSRNFASGASHLFRALVIMVGFLQLTPLILALLPDLSCGSVFHLVSLESLLIIETGAVNCFLRVLFLMPLYIVRPTFYRSISSLLPTIGWFLTSTSILK</sequence>
<accession>A0ABS8VDL1</accession>
<protein>
    <submittedName>
        <fullName evidence="2">Uncharacterized protein</fullName>
    </submittedName>
</protein>
<keyword evidence="1" id="KW-0472">Membrane</keyword>
<keyword evidence="3" id="KW-1185">Reference proteome</keyword>
<name>A0ABS8VDL1_DATST</name>
<feature type="transmembrane region" description="Helical" evidence="1">
    <location>
        <begin position="96"/>
        <end position="119"/>
    </location>
</feature>
<proteinExistence type="predicted"/>